<sequence length="67" mass="7637">MLLMESRTILTLLFVDFLALYILLNILFIMPFNGWTKPRKIITGISALLLLIFGGFLTYFTISPLAL</sequence>
<accession>A0A263BVX2</accession>
<keyword evidence="1" id="KW-0812">Transmembrane</keyword>
<protein>
    <submittedName>
        <fullName evidence="2">Uncharacterized protein</fullName>
    </submittedName>
</protein>
<proteinExistence type="predicted"/>
<dbReference type="AlphaFoldDB" id="A0A263BVX2"/>
<keyword evidence="3" id="KW-1185">Reference proteome</keyword>
<evidence type="ECO:0000313" key="3">
    <source>
        <dbReference type="Proteomes" id="UP000217083"/>
    </source>
</evidence>
<keyword evidence="1" id="KW-0472">Membrane</keyword>
<evidence type="ECO:0000313" key="2">
    <source>
        <dbReference type="EMBL" id="OZM57316.1"/>
    </source>
</evidence>
<dbReference type="Proteomes" id="UP000217083">
    <property type="component" value="Unassembled WGS sequence"/>
</dbReference>
<name>A0A263BVX2_9BACI</name>
<feature type="transmembrane region" description="Helical" evidence="1">
    <location>
        <begin position="41"/>
        <end position="62"/>
    </location>
</feature>
<reference evidence="2 3" key="2">
    <citation type="submission" date="2017-09" db="EMBL/GenBank/DDBJ databases">
        <title>Bacillus patelloidae sp. nov., isolated from the intestinal tract of a marine limpet.</title>
        <authorList>
            <person name="Liu R."/>
            <person name="Dong C."/>
            <person name="Shao Z."/>
        </authorList>
    </citation>
    <scope>NUCLEOTIDE SEQUENCE [LARGE SCALE GENOMIC DNA]</scope>
    <source>
        <strain evidence="2 3">SA5d-4</strain>
    </source>
</reference>
<dbReference type="RefSeq" id="WP_094923893.1">
    <property type="nucleotide sequence ID" value="NZ_NPIA01000003.1"/>
</dbReference>
<organism evidence="2 3">
    <name type="scientific">Lottiidibacillus patelloidae</name>
    <dbReference type="NCBI Taxonomy" id="2670334"/>
    <lineage>
        <taxon>Bacteria</taxon>
        <taxon>Bacillati</taxon>
        <taxon>Bacillota</taxon>
        <taxon>Bacilli</taxon>
        <taxon>Bacillales</taxon>
        <taxon>Bacillaceae</taxon>
        <taxon>Lottiidibacillus</taxon>
    </lineage>
</organism>
<reference evidence="3" key="1">
    <citation type="submission" date="2017-08" db="EMBL/GenBank/DDBJ databases">
        <authorList>
            <person name="Huang Z."/>
        </authorList>
    </citation>
    <scope>NUCLEOTIDE SEQUENCE [LARGE SCALE GENOMIC DNA]</scope>
    <source>
        <strain evidence="3">SA5d-4</strain>
    </source>
</reference>
<feature type="transmembrane region" description="Helical" evidence="1">
    <location>
        <begin position="6"/>
        <end position="29"/>
    </location>
</feature>
<comment type="caution">
    <text evidence="2">The sequence shown here is derived from an EMBL/GenBank/DDBJ whole genome shotgun (WGS) entry which is preliminary data.</text>
</comment>
<gene>
    <name evidence="2" type="ORF">CIB95_07575</name>
</gene>
<keyword evidence="1" id="KW-1133">Transmembrane helix</keyword>
<dbReference type="EMBL" id="NPIA01000003">
    <property type="protein sequence ID" value="OZM57316.1"/>
    <property type="molecule type" value="Genomic_DNA"/>
</dbReference>
<evidence type="ECO:0000256" key="1">
    <source>
        <dbReference type="SAM" id="Phobius"/>
    </source>
</evidence>